<dbReference type="EMBL" id="JAWWNJ010000004">
    <property type="protein sequence ID" value="KAK7057989.1"/>
    <property type="molecule type" value="Genomic_DNA"/>
</dbReference>
<protein>
    <recommendedName>
        <fullName evidence="4">F-box domain-containing protein</fullName>
    </recommendedName>
</protein>
<dbReference type="SUPFAM" id="SSF52047">
    <property type="entry name" value="RNI-like"/>
    <property type="match status" value="1"/>
</dbReference>
<comment type="caution">
    <text evidence="2">The sequence shown here is derived from an EMBL/GenBank/DDBJ whole genome shotgun (WGS) entry which is preliminary data.</text>
</comment>
<dbReference type="AlphaFoldDB" id="A0AAW0E3E6"/>
<keyword evidence="1" id="KW-0812">Transmembrane</keyword>
<feature type="transmembrane region" description="Helical" evidence="1">
    <location>
        <begin position="178"/>
        <end position="200"/>
    </location>
</feature>
<gene>
    <name evidence="2" type="ORF">R3P38DRAFT_2843954</name>
</gene>
<keyword evidence="1" id="KW-1133">Transmembrane helix</keyword>
<keyword evidence="3" id="KW-1185">Reference proteome</keyword>
<evidence type="ECO:0008006" key="4">
    <source>
        <dbReference type="Google" id="ProtNLM"/>
    </source>
</evidence>
<proteinExistence type="predicted"/>
<sequence length="514" mass="58488">MPTLPPELFDTLFPFLETRALWSFFHTCRYFRQSKLLTLILLERYGFWESDIYSGDIHAAEEGSFLLPIISSLHPITTLTVWRTEPCVPLHWYGLPDFVAQLNTLSDLVIYGRIRRDPGVVDILAAMSKCIHPLVIVGFNQHGDVKVSEFRRLPPIDGWDPYPSLKDLKDLRYEFTSFLDAFLFFALLLPRLIVTLITWISSIYHLCIRIYLYFFEFGTPWSQVDRIARAIEWPLFWDFEVEEGRFHVQNSPAGASSITVAIFSPSMKRLTLPPLPSLSTTQYAALLGCINYDHSLISLTVKENCSLDLHAIRNFFHRHQQLWRLDLESGSIAAESLTMATPSSDWNIQGRLSSLEVPAEYIPHVLSNEPLLGNLTIISKTAKDGPHLSSVLDFIAVAHIYTPLRTLGLVLHCGVHSKLIPPWRVEKVMSNNEEPRLGGFINLWLKVSGTRFSSVDKRGLPAWLAHCSALRVLHFSKKWVPVGKQPSLTEAINQKREAVGLAPLLFTFPESVQR</sequence>
<name>A0AAW0E3E6_9AGAR</name>
<reference evidence="2 3" key="1">
    <citation type="journal article" date="2024" name="J Genomics">
        <title>Draft genome sequencing and assembly of Favolaschia claudopus CIRM-BRFM 2984 isolated from oak limbs.</title>
        <authorList>
            <person name="Navarro D."/>
            <person name="Drula E."/>
            <person name="Chaduli D."/>
            <person name="Cazenave R."/>
            <person name="Ahrendt S."/>
            <person name="Wang J."/>
            <person name="Lipzen A."/>
            <person name="Daum C."/>
            <person name="Barry K."/>
            <person name="Grigoriev I.V."/>
            <person name="Favel A."/>
            <person name="Rosso M.N."/>
            <person name="Martin F."/>
        </authorList>
    </citation>
    <scope>NUCLEOTIDE SEQUENCE [LARGE SCALE GENOMIC DNA]</scope>
    <source>
        <strain evidence="2 3">CIRM-BRFM 2984</strain>
    </source>
</reference>
<evidence type="ECO:0000256" key="1">
    <source>
        <dbReference type="SAM" id="Phobius"/>
    </source>
</evidence>
<accession>A0AAW0E3E6</accession>
<keyword evidence="1" id="KW-0472">Membrane</keyword>
<evidence type="ECO:0000313" key="2">
    <source>
        <dbReference type="EMBL" id="KAK7057989.1"/>
    </source>
</evidence>
<dbReference type="Proteomes" id="UP001362999">
    <property type="component" value="Unassembled WGS sequence"/>
</dbReference>
<organism evidence="2 3">
    <name type="scientific">Favolaschia claudopus</name>
    <dbReference type="NCBI Taxonomy" id="2862362"/>
    <lineage>
        <taxon>Eukaryota</taxon>
        <taxon>Fungi</taxon>
        <taxon>Dikarya</taxon>
        <taxon>Basidiomycota</taxon>
        <taxon>Agaricomycotina</taxon>
        <taxon>Agaricomycetes</taxon>
        <taxon>Agaricomycetidae</taxon>
        <taxon>Agaricales</taxon>
        <taxon>Marasmiineae</taxon>
        <taxon>Mycenaceae</taxon>
        <taxon>Favolaschia</taxon>
    </lineage>
</organism>
<evidence type="ECO:0000313" key="3">
    <source>
        <dbReference type="Proteomes" id="UP001362999"/>
    </source>
</evidence>